<keyword evidence="1" id="KW-0472">Membrane</keyword>
<dbReference type="Proteomes" id="UP001378956">
    <property type="component" value="Unassembled WGS sequence"/>
</dbReference>
<keyword evidence="1" id="KW-0812">Transmembrane</keyword>
<keyword evidence="3" id="KW-1185">Reference proteome</keyword>
<proteinExistence type="predicted"/>
<dbReference type="RefSeq" id="WP_172660401.1">
    <property type="nucleotide sequence ID" value="NZ_CBFGNQ010000056.1"/>
</dbReference>
<protein>
    <submittedName>
        <fullName evidence="2">Uncharacterized protein</fullName>
    </submittedName>
</protein>
<organism evidence="2 3">
    <name type="scientific">Pedobacter panaciterrae</name>
    <dbReference type="NCBI Taxonomy" id="363849"/>
    <lineage>
        <taxon>Bacteria</taxon>
        <taxon>Pseudomonadati</taxon>
        <taxon>Bacteroidota</taxon>
        <taxon>Sphingobacteriia</taxon>
        <taxon>Sphingobacteriales</taxon>
        <taxon>Sphingobacteriaceae</taxon>
        <taxon>Pedobacter</taxon>
    </lineage>
</organism>
<gene>
    <name evidence="2" type="ORF">WAE58_24230</name>
</gene>
<sequence length="49" mass="5714">MDFFKQFYKTLGIQLATLLRTAIAMFLRFLSLQYGLGDSFLKSSKDFIK</sequence>
<reference evidence="2 3" key="1">
    <citation type="submission" date="2024-03" db="EMBL/GenBank/DDBJ databases">
        <title>Sequence of Lycoming College Course Isolates.</title>
        <authorList>
            <person name="Plotts O."/>
            <person name="Newman J."/>
        </authorList>
    </citation>
    <scope>NUCLEOTIDE SEQUENCE [LARGE SCALE GENOMIC DNA]</scope>
    <source>
        <strain evidence="2 3">CJB-3</strain>
    </source>
</reference>
<dbReference type="EMBL" id="JBBEUB010000013">
    <property type="protein sequence ID" value="MEJ2905574.1"/>
    <property type="molecule type" value="Genomic_DNA"/>
</dbReference>
<keyword evidence="1" id="KW-1133">Transmembrane helix</keyword>
<comment type="caution">
    <text evidence="2">The sequence shown here is derived from an EMBL/GenBank/DDBJ whole genome shotgun (WGS) entry which is preliminary data.</text>
</comment>
<accession>A0ABU8NUF4</accession>
<evidence type="ECO:0000313" key="2">
    <source>
        <dbReference type="EMBL" id="MEJ2905574.1"/>
    </source>
</evidence>
<feature type="transmembrane region" description="Helical" evidence="1">
    <location>
        <begin position="12"/>
        <end position="31"/>
    </location>
</feature>
<evidence type="ECO:0000256" key="1">
    <source>
        <dbReference type="SAM" id="Phobius"/>
    </source>
</evidence>
<evidence type="ECO:0000313" key="3">
    <source>
        <dbReference type="Proteomes" id="UP001378956"/>
    </source>
</evidence>
<name>A0ABU8NUF4_9SPHI</name>